<dbReference type="EMBL" id="HBHZ01000632">
    <property type="protein sequence ID" value="CAE0187439.1"/>
    <property type="molecule type" value="Transcribed_RNA"/>
</dbReference>
<evidence type="ECO:0000313" key="9">
    <source>
        <dbReference type="EMBL" id="WZN63727.1"/>
    </source>
</evidence>
<dbReference type="Proteomes" id="UP001472866">
    <property type="component" value="Chromosome 08"/>
</dbReference>
<organism evidence="8">
    <name type="scientific">Chloropicon roscoffensis</name>
    <dbReference type="NCBI Taxonomy" id="1461544"/>
    <lineage>
        <taxon>Eukaryota</taxon>
        <taxon>Viridiplantae</taxon>
        <taxon>Chlorophyta</taxon>
        <taxon>Chloropicophyceae</taxon>
        <taxon>Chloropicales</taxon>
        <taxon>Chloropicaceae</taxon>
        <taxon>Chloropicon</taxon>
    </lineage>
</organism>
<feature type="region of interest" description="Disordered" evidence="6">
    <location>
        <begin position="1"/>
        <end position="43"/>
    </location>
</feature>
<dbReference type="GO" id="GO:0003700">
    <property type="term" value="F:DNA-binding transcription factor activity"/>
    <property type="evidence" value="ECO:0007669"/>
    <property type="project" value="InterPro"/>
</dbReference>
<evidence type="ECO:0000259" key="7">
    <source>
        <dbReference type="PROSITE" id="PS51032"/>
    </source>
</evidence>
<proteinExistence type="predicted"/>
<keyword evidence="2" id="KW-0805">Transcription regulation</keyword>
<reference evidence="9 10" key="2">
    <citation type="submission" date="2024-03" db="EMBL/GenBank/DDBJ databases">
        <title>Complete genome sequence of the green alga Chloropicon roscoffensis RCC1871.</title>
        <authorList>
            <person name="Lemieux C."/>
            <person name="Pombert J.-F."/>
            <person name="Otis C."/>
            <person name="Turmel M."/>
        </authorList>
    </citation>
    <scope>NUCLEOTIDE SEQUENCE [LARGE SCALE GENOMIC DNA]</scope>
    <source>
        <strain evidence="9 10">RCC1871</strain>
    </source>
</reference>
<dbReference type="CDD" id="cd00018">
    <property type="entry name" value="AP2"/>
    <property type="match status" value="1"/>
</dbReference>
<feature type="compositionally biased region" description="Gly residues" evidence="6">
    <location>
        <begin position="325"/>
        <end position="334"/>
    </location>
</feature>
<feature type="compositionally biased region" description="Basic and acidic residues" evidence="6">
    <location>
        <begin position="7"/>
        <end position="32"/>
    </location>
</feature>
<comment type="subcellular location">
    <subcellularLocation>
        <location evidence="1">Nucleus</location>
    </subcellularLocation>
</comment>
<keyword evidence="3" id="KW-0238">DNA-binding</keyword>
<evidence type="ECO:0000313" key="8">
    <source>
        <dbReference type="EMBL" id="CAE0187439.1"/>
    </source>
</evidence>
<feature type="region of interest" description="Disordered" evidence="6">
    <location>
        <begin position="309"/>
        <end position="334"/>
    </location>
</feature>
<feature type="domain" description="AP2/ERF" evidence="7">
    <location>
        <begin position="59"/>
        <end position="117"/>
    </location>
</feature>
<dbReference type="InterPro" id="IPR016177">
    <property type="entry name" value="DNA-bd_dom_sf"/>
</dbReference>
<keyword evidence="4" id="KW-0804">Transcription</keyword>
<protein>
    <submittedName>
        <fullName evidence="9">AP2-like ethylene-responsive transcription factor</fullName>
    </submittedName>
</protein>
<reference evidence="8" key="1">
    <citation type="submission" date="2021-01" db="EMBL/GenBank/DDBJ databases">
        <authorList>
            <person name="Corre E."/>
            <person name="Pelletier E."/>
            <person name="Niang G."/>
            <person name="Scheremetjew M."/>
            <person name="Finn R."/>
            <person name="Kale V."/>
            <person name="Holt S."/>
            <person name="Cochrane G."/>
            <person name="Meng A."/>
            <person name="Brown T."/>
            <person name="Cohen L."/>
        </authorList>
    </citation>
    <scope>NUCLEOTIDE SEQUENCE</scope>
    <source>
        <strain evidence="8">RCC1871</strain>
    </source>
</reference>
<dbReference type="AlphaFoldDB" id="A0A7S3C7J6"/>
<keyword evidence="5" id="KW-0539">Nucleus</keyword>
<evidence type="ECO:0000256" key="5">
    <source>
        <dbReference type="ARBA" id="ARBA00023242"/>
    </source>
</evidence>
<accession>A0A7S3C7J6</accession>
<gene>
    <name evidence="8" type="ORF">CROS1456_LOCUS505</name>
    <name evidence="9" type="ORF">HKI87_08g52780</name>
</gene>
<dbReference type="InterPro" id="IPR001471">
    <property type="entry name" value="AP2/ERF_dom"/>
</dbReference>
<dbReference type="Gene3D" id="3.30.730.10">
    <property type="entry name" value="AP2/ERF domain"/>
    <property type="match status" value="2"/>
</dbReference>
<evidence type="ECO:0000256" key="2">
    <source>
        <dbReference type="ARBA" id="ARBA00023015"/>
    </source>
</evidence>
<evidence type="ECO:0000256" key="6">
    <source>
        <dbReference type="SAM" id="MobiDB-lite"/>
    </source>
</evidence>
<dbReference type="PANTHER" id="PTHR32467:SF90">
    <property type="entry name" value="AP2-LIKE ETHYLENE-RESPONSIVE TRANSCRIPTION FACTOR AIL1"/>
    <property type="match status" value="1"/>
</dbReference>
<dbReference type="GO" id="GO:0005634">
    <property type="term" value="C:nucleus"/>
    <property type="evidence" value="ECO:0007669"/>
    <property type="project" value="UniProtKB-SubCell"/>
</dbReference>
<keyword evidence="10" id="KW-1185">Reference proteome</keyword>
<evidence type="ECO:0000256" key="4">
    <source>
        <dbReference type="ARBA" id="ARBA00023163"/>
    </source>
</evidence>
<evidence type="ECO:0000256" key="3">
    <source>
        <dbReference type="ARBA" id="ARBA00023125"/>
    </source>
</evidence>
<dbReference type="PROSITE" id="PS51032">
    <property type="entry name" value="AP2_ERF"/>
    <property type="match status" value="1"/>
</dbReference>
<dbReference type="SUPFAM" id="SSF54171">
    <property type="entry name" value="DNA-binding domain"/>
    <property type="match status" value="2"/>
</dbReference>
<name>A0A7S3C7J6_9CHLO</name>
<dbReference type="Pfam" id="PF00847">
    <property type="entry name" value="AP2"/>
    <property type="match status" value="1"/>
</dbReference>
<dbReference type="SMART" id="SM00380">
    <property type="entry name" value="AP2"/>
    <property type="match status" value="1"/>
</dbReference>
<dbReference type="EMBL" id="CP151508">
    <property type="protein sequence ID" value="WZN63727.1"/>
    <property type="molecule type" value="Genomic_DNA"/>
</dbReference>
<evidence type="ECO:0000313" key="10">
    <source>
        <dbReference type="Proteomes" id="UP001472866"/>
    </source>
</evidence>
<dbReference type="InterPro" id="IPR036955">
    <property type="entry name" value="AP2/ERF_dom_sf"/>
</dbReference>
<sequence length="334" mass="35927">MATTPDPKAEGAEPVIQDEKLKQAIGSHDDKNKKKRNTSLGKNLKAKWEKKTGDCTTSRYRGVTKHRRSGRWESHIWVAAKGKQIYLGGYELEEHAASAYDVARIKIKGLAAKTNFGLDKYDKLMPVLEQVSFDDLVTAVRRQSQGFAKCPSSVKWVSRHDSGKWEAKALVGSCSKFINLGLFDTEQQAIAAYHRAMAKMGTQGASKPAAQPASNAAMDYPAQYQQLNLSEAGQLAYAQMQAAAAQAAARPQAQATASVGEVATRIAQVAASSNISFGAALNQLIGLQSQTGWIETAVKAEQPSDAAQKLLSSLQQQATHHIAGEGTGAGSRKK</sequence>
<dbReference type="PANTHER" id="PTHR32467">
    <property type="entry name" value="AP2-LIKE ETHYLENE-RESPONSIVE TRANSCRIPTION FACTOR"/>
    <property type="match status" value="1"/>
</dbReference>
<feature type="compositionally biased region" description="Low complexity" evidence="6">
    <location>
        <begin position="309"/>
        <end position="318"/>
    </location>
</feature>
<dbReference type="GO" id="GO:0003677">
    <property type="term" value="F:DNA binding"/>
    <property type="evidence" value="ECO:0007669"/>
    <property type="project" value="UniProtKB-KW"/>
</dbReference>
<evidence type="ECO:0000256" key="1">
    <source>
        <dbReference type="ARBA" id="ARBA00004123"/>
    </source>
</evidence>